<organism evidence="1 2">
    <name type="scientific">Larkinella punicea</name>
    <dbReference type="NCBI Taxonomy" id="2315727"/>
    <lineage>
        <taxon>Bacteria</taxon>
        <taxon>Pseudomonadati</taxon>
        <taxon>Bacteroidota</taxon>
        <taxon>Cytophagia</taxon>
        <taxon>Cytophagales</taxon>
        <taxon>Spirosomataceae</taxon>
        <taxon>Larkinella</taxon>
    </lineage>
</organism>
<evidence type="ECO:0000313" key="2">
    <source>
        <dbReference type="Proteomes" id="UP000253383"/>
    </source>
</evidence>
<protein>
    <submittedName>
        <fullName evidence="1">Uncharacterized protein</fullName>
    </submittedName>
</protein>
<keyword evidence="2" id="KW-1185">Reference proteome</keyword>
<proteinExistence type="predicted"/>
<dbReference type="AlphaFoldDB" id="A0A368JP62"/>
<reference evidence="1 2" key="1">
    <citation type="submission" date="2018-07" db="EMBL/GenBank/DDBJ databases">
        <title>Genome analysis of Larkinella rosea.</title>
        <authorList>
            <person name="Zhou Z."/>
            <person name="Wang G."/>
        </authorList>
    </citation>
    <scope>NUCLEOTIDE SEQUENCE [LARGE SCALE GENOMIC DNA]</scope>
    <source>
        <strain evidence="2">zzj9</strain>
    </source>
</reference>
<gene>
    <name evidence="1" type="ORF">DUE52_11235</name>
</gene>
<dbReference type="EMBL" id="QOWE01000008">
    <property type="protein sequence ID" value="RCR69418.1"/>
    <property type="molecule type" value="Genomic_DNA"/>
</dbReference>
<accession>A0A368JP62</accession>
<dbReference type="Proteomes" id="UP000253383">
    <property type="component" value="Unassembled WGS sequence"/>
</dbReference>
<comment type="caution">
    <text evidence="1">The sequence shown here is derived from an EMBL/GenBank/DDBJ whole genome shotgun (WGS) entry which is preliminary data.</text>
</comment>
<name>A0A368JP62_9BACT</name>
<evidence type="ECO:0000313" key="1">
    <source>
        <dbReference type="EMBL" id="RCR69418.1"/>
    </source>
</evidence>
<sequence>MRFFTSYQAGVSGIIIAKTENFSGEMAKTTALQRMKKSLKIDEHKLDKFLAYYHENTALSKDDQLMLEKYRKAWSFLSLGRTYEMALAMLMKDYQIQERQARYIIAEAAMIFGHVQTIDKQAKKMASANYYRLLSNIARASGDIEAASRAWERADKLEGLHEDDKIGLNPDDFLRAAKFVFTDNINVLIQQQKRADDE</sequence>